<reference evidence="2 3" key="1">
    <citation type="submission" date="2018-10" db="EMBL/GenBank/DDBJ databases">
        <title>Streptococcus hillyeri sp. nov., isolated from equine tracheal sample.</title>
        <authorList>
            <person name="Macfadyen A.C."/>
            <person name="Waller A."/>
            <person name="Paterson G.K."/>
        </authorList>
    </citation>
    <scope>NUCLEOTIDE SEQUENCE [LARGE SCALE GENOMIC DNA]</scope>
    <source>
        <strain evidence="2 3">28462</strain>
    </source>
</reference>
<proteinExistence type="predicted"/>
<accession>A0A3L9DT44</accession>
<dbReference type="AlphaFoldDB" id="A0A3L9DT44"/>
<dbReference type="PANTHER" id="PTHR33169:SF14">
    <property type="entry name" value="TRANSCRIPTIONAL REGULATOR RV3488"/>
    <property type="match status" value="1"/>
</dbReference>
<dbReference type="SUPFAM" id="SSF46785">
    <property type="entry name" value="Winged helix' DNA-binding domain"/>
    <property type="match status" value="1"/>
</dbReference>
<evidence type="ECO:0000313" key="3">
    <source>
        <dbReference type="Proteomes" id="UP000279194"/>
    </source>
</evidence>
<evidence type="ECO:0000313" key="2">
    <source>
        <dbReference type="EMBL" id="RLY02799.1"/>
    </source>
</evidence>
<organism evidence="2 3">
    <name type="scientific">Streptococcus hillyeri</name>
    <dbReference type="NCBI Taxonomy" id="2282420"/>
    <lineage>
        <taxon>Bacteria</taxon>
        <taxon>Bacillati</taxon>
        <taxon>Bacillota</taxon>
        <taxon>Bacilli</taxon>
        <taxon>Lactobacillales</taxon>
        <taxon>Streptococcaceae</taxon>
        <taxon>Streptococcus</taxon>
    </lineage>
</organism>
<dbReference type="Pfam" id="PF03551">
    <property type="entry name" value="PadR"/>
    <property type="match status" value="1"/>
</dbReference>
<dbReference type="PANTHER" id="PTHR33169">
    <property type="entry name" value="PADR-FAMILY TRANSCRIPTIONAL REGULATOR"/>
    <property type="match status" value="1"/>
</dbReference>
<dbReference type="Gene3D" id="1.10.10.10">
    <property type="entry name" value="Winged helix-like DNA-binding domain superfamily/Winged helix DNA-binding domain"/>
    <property type="match status" value="1"/>
</dbReference>
<comment type="caution">
    <text evidence="2">The sequence shown here is derived from an EMBL/GenBank/DDBJ whole genome shotgun (WGS) entry which is preliminary data.</text>
</comment>
<dbReference type="InterPro" id="IPR036388">
    <property type="entry name" value="WH-like_DNA-bd_sf"/>
</dbReference>
<dbReference type="InterPro" id="IPR005149">
    <property type="entry name" value="Tscrpt_reg_PadR_N"/>
</dbReference>
<name>A0A3L9DT44_9STRE</name>
<feature type="domain" description="Transcription regulator PadR N-terminal" evidence="1">
    <location>
        <begin position="14"/>
        <end position="81"/>
    </location>
</feature>
<sequence length="105" mass="12352">MYYPIPSPVIEFLVLGIVAEQDSYGYEISQTLKLLTPIKESTLYPILKKMELSAYLETYSEAHQGRQRKYYRRTTLGSQQFTYLEEEWLRYSAAILDMAKGRLKK</sequence>
<evidence type="ECO:0000259" key="1">
    <source>
        <dbReference type="Pfam" id="PF03551"/>
    </source>
</evidence>
<dbReference type="InterPro" id="IPR052509">
    <property type="entry name" value="Metal_resp_DNA-bind_regulator"/>
</dbReference>
<dbReference type="EMBL" id="RCVM01000012">
    <property type="protein sequence ID" value="RLY02799.1"/>
    <property type="molecule type" value="Genomic_DNA"/>
</dbReference>
<dbReference type="RefSeq" id="WP_121835843.1">
    <property type="nucleotide sequence ID" value="NZ_CP163513.1"/>
</dbReference>
<gene>
    <name evidence="2" type="ORF">EAF07_06810</name>
</gene>
<dbReference type="Proteomes" id="UP000279194">
    <property type="component" value="Unassembled WGS sequence"/>
</dbReference>
<keyword evidence="3" id="KW-1185">Reference proteome</keyword>
<dbReference type="OrthoDB" id="9808017at2"/>
<dbReference type="InterPro" id="IPR036390">
    <property type="entry name" value="WH_DNA-bd_sf"/>
</dbReference>
<protein>
    <submittedName>
        <fullName evidence="2">PadR family transcriptional regulator</fullName>
    </submittedName>
</protein>